<evidence type="ECO:0000256" key="1">
    <source>
        <dbReference type="SAM" id="MobiDB-lite"/>
    </source>
</evidence>
<protein>
    <recommendedName>
        <fullName evidence="4">Lipoprotein</fullName>
    </recommendedName>
</protein>
<evidence type="ECO:0008006" key="4">
    <source>
        <dbReference type="Google" id="ProtNLM"/>
    </source>
</evidence>
<dbReference type="RefSeq" id="WP_345228684.1">
    <property type="nucleotide sequence ID" value="NZ_BAAAXE010000015.1"/>
</dbReference>
<evidence type="ECO:0000313" key="2">
    <source>
        <dbReference type="EMBL" id="MFB9521931.1"/>
    </source>
</evidence>
<dbReference type="EMBL" id="JBHMCR010000009">
    <property type="protein sequence ID" value="MFB9521931.1"/>
    <property type="molecule type" value="Genomic_DNA"/>
</dbReference>
<keyword evidence="3" id="KW-1185">Reference proteome</keyword>
<sequence>MALLTLTSCAEDDPTSAEGLDPFLVTYVQLLNDSDASGLVRHLSAHPHGGEDAKARIAAYGGQGWRVKWTKASEFPGFWNVRLRGSRDPGAAPVDVTELLAREDGEWSLAPMDGVAPKPDGAADTTRPQ</sequence>
<dbReference type="Proteomes" id="UP001589718">
    <property type="component" value="Unassembled WGS sequence"/>
</dbReference>
<evidence type="ECO:0000313" key="3">
    <source>
        <dbReference type="Proteomes" id="UP001589718"/>
    </source>
</evidence>
<comment type="caution">
    <text evidence="2">The sequence shown here is derived from an EMBL/GenBank/DDBJ whole genome shotgun (WGS) entry which is preliminary data.</text>
</comment>
<reference evidence="2 3" key="1">
    <citation type="submission" date="2024-09" db="EMBL/GenBank/DDBJ databases">
        <authorList>
            <person name="Sun Q."/>
            <person name="Mori K."/>
        </authorList>
    </citation>
    <scope>NUCLEOTIDE SEQUENCE [LARGE SCALE GENOMIC DNA]</scope>
    <source>
        <strain evidence="2 3">JCM 4362</strain>
    </source>
</reference>
<organism evidence="2 3">
    <name type="scientific">Streptomyces cremeus</name>
    <dbReference type="NCBI Taxonomy" id="66881"/>
    <lineage>
        <taxon>Bacteria</taxon>
        <taxon>Bacillati</taxon>
        <taxon>Actinomycetota</taxon>
        <taxon>Actinomycetes</taxon>
        <taxon>Kitasatosporales</taxon>
        <taxon>Streptomycetaceae</taxon>
        <taxon>Streptomyces</taxon>
    </lineage>
</organism>
<feature type="region of interest" description="Disordered" evidence="1">
    <location>
        <begin position="107"/>
        <end position="129"/>
    </location>
</feature>
<name>A0ABV5PFE6_STRCM</name>
<gene>
    <name evidence="2" type="ORF">ACFFTU_18460</name>
</gene>
<accession>A0ABV5PFE6</accession>
<proteinExistence type="predicted"/>